<dbReference type="Proteomes" id="UP000471648">
    <property type="component" value="Unassembled WGS sequence"/>
</dbReference>
<organism evidence="2 3">
    <name type="scientific">Streptomyces microflavus</name>
    <name type="common">Streptomyces lipmanii</name>
    <dbReference type="NCBI Taxonomy" id="1919"/>
    <lineage>
        <taxon>Bacteria</taxon>
        <taxon>Bacillati</taxon>
        <taxon>Actinomycetota</taxon>
        <taxon>Actinomycetes</taxon>
        <taxon>Kitasatosporales</taxon>
        <taxon>Streptomycetaceae</taxon>
        <taxon>Streptomyces</taxon>
    </lineage>
</organism>
<reference evidence="2 3" key="1">
    <citation type="submission" date="2020-01" db="EMBL/GenBank/DDBJ databases">
        <title>Insect and environment-associated Actinomycetes.</title>
        <authorList>
            <person name="Currrie C."/>
            <person name="Chevrette M."/>
            <person name="Carlson C."/>
            <person name="Stubbendieck R."/>
            <person name="Wendt-Pienkowski E."/>
        </authorList>
    </citation>
    <scope>NUCLEOTIDE SEQUENCE [LARGE SCALE GENOMIC DNA]</scope>
    <source>
        <strain evidence="2 3">SID14438</strain>
    </source>
</reference>
<gene>
    <name evidence="2" type="ORF">G3I39_09300</name>
</gene>
<evidence type="ECO:0000313" key="2">
    <source>
        <dbReference type="EMBL" id="NEB67244.1"/>
    </source>
</evidence>
<name>A0A6N9V2V0_STRMI</name>
<feature type="region of interest" description="Disordered" evidence="1">
    <location>
        <begin position="1"/>
        <end position="39"/>
    </location>
</feature>
<sequence length="70" mass="7128">PWYPLPEVAPPGAATGTTPPPPPSAPRDADDVRPPHKPAEVTAWERTAGQGGWHDELGGLLALAGTSAAV</sequence>
<feature type="compositionally biased region" description="Basic and acidic residues" evidence="1">
    <location>
        <begin position="27"/>
        <end position="39"/>
    </location>
</feature>
<feature type="non-terminal residue" evidence="2">
    <location>
        <position position="1"/>
    </location>
</feature>
<proteinExistence type="predicted"/>
<evidence type="ECO:0000313" key="3">
    <source>
        <dbReference type="Proteomes" id="UP000471648"/>
    </source>
</evidence>
<dbReference type="AlphaFoldDB" id="A0A6N9V2V0"/>
<dbReference type="EMBL" id="JAAGME010000376">
    <property type="protein sequence ID" value="NEB67244.1"/>
    <property type="molecule type" value="Genomic_DNA"/>
</dbReference>
<accession>A0A6N9V2V0</accession>
<evidence type="ECO:0000256" key="1">
    <source>
        <dbReference type="SAM" id="MobiDB-lite"/>
    </source>
</evidence>
<protein>
    <submittedName>
        <fullName evidence="2">Uncharacterized protein</fullName>
    </submittedName>
</protein>
<comment type="caution">
    <text evidence="2">The sequence shown here is derived from an EMBL/GenBank/DDBJ whole genome shotgun (WGS) entry which is preliminary data.</text>
</comment>
<feature type="non-terminal residue" evidence="2">
    <location>
        <position position="70"/>
    </location>
</feature>